<evidence type="ECO:0000313" key="2">
    <source>
        <dbReference type="WBParaSite" id="jg2407.1"/>
    </source>
</evidence>
<reference evidence="2" key="1">
    <citation type="submission" date="2022-11" db="UniProtKB">
        <authorList>
            <consortium name="WormBaseParasite"/>
        </authorList>
    </citation>
    <scope>IDENTIFICATION</scope>
</reference>
<dbReference type="CDD" id="cd22744">
    <property type="entry name" value="OTU"/>
    <property type="match status" value="1"/>
</dbReference>
<proteinExistence type="predicted"/>
<dbReference type="WBParaSite" id="jg2407.1">
    <property type="protein sequence ID" value="jg2407.1"/>
    <property type="gene ID" value="jg2407"/>
</dbReference>
<organism evidence="1 2">
    <name type="scientific">Ditylenchus dipsaci</name>
    <dbReference type="NCBI Taxonomy" id="166011"/>
    <lineage>
        <taxon>Eukaryota</taxon>
        <taxon>Metazoa</taxon>
        <taxon>Ecdysozoa</taxon>
        <taxon>Nematoda</taxon>
        <taxon>Chromadorea</taxon>
        <taxon>Rhabditida</taxon>
        <taxon>Tylenchina</taxon>
        <taxon>Tylenchomorpha</taxon>
        <taxon>Sphaerularioidea</taxon>
        <taxon>Anguinidae</taxon>
        <taxon>Anguininae</taxon>
        <taxon>Ditylenchus</taxon>
    </lineage>
</organism>
<evidence type="ECO:0000313" key="1">
    <source>
        <dbReference type="Proteomes" id="UP000887574"/>
    </source>
</evidence>
<name>A0A915DWZ3_9BILA</name>
<keyword evidence="1" id="KW-1185">Reference proteome</keyword>
<dbReference type="Proteomes" id="UP000887574">
    <property type="component" value="Unplaced"/>
</dbReference>
<dbReference type="AlphaFoldDB" id="A0A915DWZ3"/>
<protein>
    <submittedName>
        <fullName evidence="2">Uncharacterized protein</fullName>
    </submittedName>
</protein>
<sequence length="306" mass="36293">MNHQPCLCHIGATIAKRCCVLYKDSCLSSEAKQMCTEVNSSLNTIEKIIAKIRQNEAIRSKANEALKLPVQTRWLSYYSMVVALKKRTIYWSRSEKTFFGVRSSGNRQIEPYQCLYQEDRINEVRLLTQLISLEFPCRAECARLLKVVKTQLRKRSTATWHFIRLEKSAEFWRNNESIFRILLHWLVIFSPFLPSSPYERAFKELLINRKEKWTRWVCPEDEVDDYIELHQSSPSEISAERKNWGCSSELILAARLYDRNFVLYQPDERWKFLNFFCKVRTPLVDGRETALLRYRMNHFDVVVENV</sequence>
<accession>A0A915DWZ3</accession>